<reference evidence="2" key="1">
    <citation type="submission" date="2019-06" db="EMBL/GenBank/DDBJ databases">
        <authorList>
            <person name="Zheng W."/>
        </authorList>
    </citation>
    <scope>NUCLEOTIDE SEQUENCE</scope>
    <source>
        <strain evidence="2">QDHG01</strain>
    </source>
</reference>
<dbReference type="OrthoDB" id="196103at2759"/>
<accession>A0A8J8NDZ2</accession>
<dbReference type="EMBL" id="RRYP01020528">
    <property type="protein sequence ID" value="TNV72899.1"/>
    <property type="molecule type" value="Genomic_DNA"/>
</dbReference>
<feature type="transmembrane region" description="Helical" evidence="1">
    <location>
        <begin position="27"/>
        <end position="45"/>
    </location>
</feature>
<feature type="transmembrane region" description="Helical" evidence="1">
    <location>
        <begin position="90"/>
        <end position="109"/>
    </location>
</feature>
<evidence type="ECO:0000313" key="3">
    <source>
        <dbReference type="Proteomes" id="UP000785679"/>
    </source>
</evidence>
<keyword evidence="1" id="KW-0812">Transmembrane</keyword>
<keyword evidence="1" id="KW-1133">Transmembrane helix</keyword>
<dbReference type="SUPFAM" id="SSF103473">
    <property type="entry name" value="MFS general substrate transporter"/>
    <property type="match status" value="1"/>
</dbReference>
<sequence>MIMFGIGELLGCFFIGYIVDKFGSRPATYVNIVIMGSMGAITVLYCLRYEFGVLAYLMCFMWGFQDSAINTHSQEILGFEFNNNSEPFSVYNILQCIACSIFQVIQIYVSGKTSYTIYSIFVGVLGLLCCGNTLRFKFREHDRKELIDLGADPNSFLRDQQYGVPELGEYKRKPAEETVGVDEDEIR</sequence>
<protein>
    <submittedName>
        <fullName evidence="2">Uncharacterized protein</fullName>
    </submittedName>
</protein>
<evidence type="ECO:0000313" key="2">
    <source>
        <dbReference type="EMBL" id="TNV72899.1"/>
    </source>
</evidence>
<dbReference type="Gene3D" id="1.20.1250.20">
    <property type="entry name" value="MFS general substrate transporter like domains"/>
    <property type="match status" value="1"/>
</dbReference>
<organism evidence="2 3">
    <name type="scientific">Halteria grandinella</name>
    <dbReference type="NCBI Taxonomy" id="5974"/>
    <lineage>
        <taxon>Eukaryota</taxon>
        <taxon>Sar</taxon>
        <taxon>Alveolata</taxon>
        <taxon>Ciliophora</taxon>
        <taxon>Intramacronucleata</taxon>
        <taxon>Spirotrichea</taxon>
        <taxon>Stichotrichia</taxon>
        <taxon>Sporadotrichida</taxon>
        <taxon>Halteriidae</taxon>
        <taxon>Halteria</taxon>
    </lineage>
</organism>
<dbReference type="Proteomes" id="UP000785679">
    <property type="component" value="Unassembled WGS sequence"/>
</dbReference>
<keyword evidence="1" id="KW-0472">Membrane</keyword>
<dbReference type="AlphaFoldDB" id="A0A8J8NDZ2"/>
<name>A0A8J8NDZ2_HALGN</name>
<dbReference type="InterPro" id="IPR036259">
    <property type="entry name" value="MFS_trans_sf"/>
</dbReference>
<evidence type="ECO:0000256" key="1">
    <source>
        <dbReference type="SAM" id="Phobius"/>
    </source>
</evidence>
<comment type="caution">
    <text evidence="2">The sequence shown here is derived from an EMBL/GenBank/DDBJ whole genome shotgun (WGS) entry which is preliminary data.</text>
</comment>
<proteinExistence type="predicted"/>
<gene>
    <name evidence="2" type="ORF">FGO68_gene10770</name>
</gene>
<keyword evidence="3" id="KW-1185">Reference proteome</keyword>
<feature type="transmembrane region" description="Helical" evidence="1">
    <location>
        <begin position="115"/>
        <end position="134"/>
    </location>
</feature>